<evidence type="ECO:0000256" key="2">
    <source>
        <dbReference type="SAM" id="Phobius"/>
    </source>
</evidence>
<proteinExistence type="predicted"/>
<dbReference type="GO" id="GO:0004713">
    <property type="term" value="F:protein tyrosine kinase activity"/>
    <property type="evidence" value="ECO:0007669"/>
    <property type="project" value="TreeGrafter"/>
</dbReference>
<feature type="transmembrane region" description="Helical" evidence="2">
    <location>
        <begin position="473"/>
        <end position="495"/>
    </location>
</feature>
<organism evidence="3 4">
    <name type="scientific">Enterovibrio norvegicus FF-454</name>
    <dbReference type="NCBI Taxonomy" id="1185651"/>
    <lineage>
        <taxon>Bacteria</taxon>
        <taxon>Pseudomonadati</taxon>
        <taxon>Pseudomonadota</taxon>
        <taxon>Gammaproteobacteria</taxon>
        <taxon>Vibrionales</taxon>
        <taxon>Vibrionaceae</taxon>
        <taxon>Enterovibrio</taxon>
    </lineage>
</organism>
<dbReference type="PANTHER" id="PTHR32309:SF13">
    <property type="entry name" value="FERRIC ENTEROBACTIN TRANSPORT PROTEIN FEPE"/>
    <property type="match status" value="1"/>
</dbReference>
<dbReference type="InterPro" id="IPR050445">
    <property type="entry name" value="Bact_polysacc_biosynth/exp"/>
</dbReference>
<name>A0A1E5C753_9GAMM</name>
<feature type="transmembrane region" description="Helical" evidence="2">
    <location>
        <begin position="135"/>
        <end position="154"/>
    </location>
</feature>
<dbReference type="PANTHER" id="PTHR32309">
    <property type="entry name" value="TYROSINE-PROTEIN KINASE"/>
    <property type="match status" value="1"/>
</dbReference>
<comment type="caution">
    <text evidence="3">The sequence shown here is derived from an EMBL/GenBank/DDBJ whole genome shotgun (WGS) entry which is preliminary data.</text>
</comment>
<accession>A0A1E5C753</accession>
<dbReference type="EMBL" id="AJWN02000049">
    <property type="protein sequence ID" value="OEE61354.1"/>
    <property type="molecule type" value="Genomic_DNA"/>
</dbReference>
<evidence type="ECO:0000313" key="3">
    <source>
        <dbReference type="EMBL" id="OEE61354.1"/>
    </source>
</evidence>
<evidence type="ECO:0000256" key="1">
    <source>
        <dbReference type="SAM" id="MobiDB-lite"/>
    </source>
</evidence>
<evidence type="ECO:0000313" key="4">
    <source>
        <dbReference type="Proteomes" id="UP000095039"/>
    </source>
</evidence>
<sequence length="502" mass="56917">MSESPTNTVEKAVDKKTTEQKFIELRELTSPKDWNAIPHLKELAASFLEKDKALSDRILVRVNNLNKAKENRREGERERERELKRERGQEIEGRRGAEKLSVAAESFSKIQSNRSKISELKAKAKEKGKQQLKTSLFWFVALPVLLFSFYQIVIASERYESRAKLIVQQPDGMATMDASMALLSGFGVSVPGASDAELAKAYIYSKDMLDYLLTELNIDQHYTNGNVDYFSRLESQYSQEDLYDFYRKMVNVEIDEKSLVILISAQAFAPEFSQKLTETISQRAEWYINKVGNDLAESQLAFIRGEHIRVEEKLLTAKHNLLFFQDKHSLLDPEAEGLAIQQIAYTLEAQIAERQSALNALTTIMSEKAPQVVALNNEIQAIEKQLLKERSRLSNNQIGLTDPNGIPQVRDLSVGAILAKYAELKIGLELALQAFTSSQISLEKARIEAYRKLKYLVVVETPTLPEDNAFPKVTYNITLFTLLLLMLFGIGRLVLATIKELK</sequence>
<dbReference type="RefSeq" id="WP_016959525.1">
    <property type="nucleotide sequence ID" value="NZ_AJWN02000049.1"/>
</dbReference>
<keyword evidence="2" id="KW-0812">Transmembrane</keyword>
<reference evidence="3 4" key="1">
    <citation type="journal article" date="2012" name="Science">
        <title>Ecological populations of bacteria act as socially cohesive units of antibiotic production and resistance.</title>
        <authorList>
            <person name="Cordero O.X."/>
            <person name="Wildschutte H."/>
            <person name="Kirkup B."/>
            <person name="Proehl S."/>
            <person name="Ngo L."/>
            <person name="Hussain F."/>
            <person name="Le Roux F."/>
            <person name="Mincer T."/>
            <person name="Polz M.F."/>
        </authorList>
    </citation>
    <scope>NUCLEOTIDE SEQUENCE [LARGE SCALE GENOMIC DNA]</scope>
    <source>
        <strain evidence="3 4">FF-454</strain>
    </source>
</reference>
<keyword evidence="2" id="KW-0472">Membrane</keyword>
<keyword evidence="4" id="KW-1185">Reference proteome</keyword>
<keyword evidence="2" id="KW-1133">Transmembrane helix</keyword>
<feature type="region of interest" description="Disordered" evidence="1">
    <location>
        <begin position="69"/>
        <end position="91"/>
    </location>
</feature>
<gene>
    <name evidence="3" type="ORF">A1OK_09735</name>
</gene>
<protein>
    <submittedName>
        <fullName evidence="3">Lipopolysaccharide biosynthesis protein</fullName>
    </submittedName>
</protein>
<dbReference type="GO" id="GO:0005886">
    <property type="term" value="C:plasma membrane"/>
    <property type="evidence" value="ECO:0007669"/>
    <property type="project" value="TreeGrafter"/>
</dbReference>
<dbReference type="AlphaFoldDB" id="A0A1E5C753"/>
<dbReference type="Proteomes" id="UP000095039">
    <property type="component" value="Unassembled WGS sequence"/>
</dbReference>